<dbReference type="GO" id="GO:0051996">
    <property type="term" value="F:squalene synthase [NAD(P)H] activity"/>
    <property type="evidence" value="ECO:0007669"/>
    <property type="project" value="InterPro"/>
</dbReference>
<dbReference type="SFLD" id="SFLDG01212">
    <property type="entry name" value="Phytoene_synthase_like"/>
    <property type="match status" value="1"/>
</dbReference>
<sequence>MGQGVDPLAPAEAVHWDGRSFHWAARVMPAATARDAAALYAFCRRIDDLGDTTDPATAGPTLDAVLAALSGGLAPDPETERFLQLAQRRGVSLDAARTLVRTVRGDLEAPRFACPDALIRYAHGVAGTVGVMMCPLLGVRDRRAWPFAVDLGIAMQLTNIARDVGEDAAKGRRYLPAAWLGRSVPPAELLAPDREVDARVRQALAANLDLAERYYASAGRGMRFIPARTRLAMLAARHVYAAIGPRVRATHDWRQRVSLPPGRKALCSLAAVAAFARPGSWAVGPPPAHDPELHRAIAGRVGADPTA</sequence>
<dbReference type="PANTHER" id="PTHR31480">
    <property type="entry name" value="BIFUNCTIONAL LYCOPENE CYCLASE/PHYTOENE SYNTHASE"/>
    <property type="match status" value="1"/>
</dbReference>
<accession>A0A1G7QWV0</accession>
<dbReference type="PROSITE" id="PS01045">
    <property type="entry name" value="SQUALEN_PHYTOEN_SYN_2"/>
    <property type="match status" value="1"/>
</dbReference>
<dbReference type="GO" id="GO:0004311">
    <property type="term" value="F:geranylgeranyl diphosphate synthase activity"/>
    <property type="evidence" value="ECO:0007669"/>
    <property type="project" value="InterPro"/>
</dbReference>
<dbReference type="STRING" id="1082479.SAMN05216241_104177"/>
<dbReference type="InterPro" id="IPR044843">
    <property type="entry name" value="Trans_IPPS_bact-type"/>
</dbReference>
<reference evidence="2 3" key="1">
    <citation type="submission" date="2016-10" db="EMBL/GenBank/DDBJ databases">
        <authorList>
            <person name="de Groot N.N."/>
        </authorList>
    </citation>
    <scope>NUCLEOTIDE SEQUENCE [LARGE SCALE GENOMIC DNA]</scope>
    <source>
        <strain evidence="2 3">DSM 25584</strain>
    </source>
</reference>
<evidence type="ECO:0000313" key="3">
    <source>
        <dbReference type="Proteomes" id="UP000199415"/>
    </source>
</evidence>
<dbReference type="Gene3D" id="1.10.600.10">
    <property type="entry name" value="Farnesyl Diphosphate Synthase"/>
    <property type="match status" value="1"/>
</dbReference>
<proteinExistence type="predicted"/>
<dbReference type="InterPro" id="IPR008949">
    <property type="entry name" value="Isoprenoid_synthase_dom_sf"/>
</dbReference>
<dbReference type="PROSITE" id="PS01044">
    <property type="entry name" value="SQUALEN_PHYTOEN_SYN_1"/>
    <property type="match status" value="1"/>
</dbReference>
<dbReference type="InterPro" id="IPR002060">
    <property type="entry name" value="Squ/phyt_synthse"/>
</dbReference>
<name>A0A1G7QWV0_9PROT</name>
<dbReference type="OrthoDB" id="9807580at2"/>
<protein>
    <submittedName>
        <fullName evidence="2">Phytoene synthase</fullName>
    </submittedName>
</protein>
<organism evidence="2 3">
    <name type="scientific">Limimonas halophila</name>
    <dbReference type="NCBI Taxonomy" id="1082479"/>
    <lineage>
        <taxon>Bacteria</taxon>
        <taxon>Pseudomonadati</taxon>
        <taxon>Pseudomonadota</taxon>
        <taxon>Alphaproteobacteria</taxon>
        <taxon>Rhodospirillales</taxon>
        <taxon>Rhodovibrionaceae</taxon>
        <taxon>Limimonas</taxon>
    </lineage>
</organism>
<dbReference type="GO" id="GO:0016117">
    <property type="term" value="P:carotenoid biosynthetic process"/>
    <property type="evidence" value="ECO:0007669"/>
    <property type="project" value="UniProtKB-ARBA"/>
</dbReference>
<keyword evidence="3" id="KW-1185">Reference proteome</keyword>
<dbReference type="CDD" id="cd00683">
    <property type="entry name" value="Trans_IPPS_HH"/>
    <property type="match status" value="1"/>
</dbReference>
<evidence type="ECO:0000313" key="2">
    <source>
        <dbReference type="EMBL" id="SDG02982.1"/>
    </source>
</evidence>
<dbReference type="RefSeq" id="WP_090019562.1">
    <property type="nucleotide sequence ID" value="NZ_FNCE01000004.1"/>
</dbReference>
<gene>
    <name evidence="2" type="ORF">SAMN05216241_104177</name>
</gene>
<dbReference type="SFLD" id="SFLDG01018">
    <property type="entry name" value="Squalene/Phytoene_Synthase_Lik"/>
    <property type="match status" value="1"/>
</dbReference>
<dbReference type="InterPro" id="IPR033904">
    <property type="entry name" value="Trans_IPPS_HH"/>
</dbReference>
<dbReference type="Proteomes" id="UP000199415">
    <property type="component" value="Unassembled WGS sequence"/>
</dbReference>
<dbReference type="Pfam" id="PF00494">
    <property type="entry name" value="SQS_PSY"/>
    <property type="match status" value="1"/>
</dbReference>
<dbReference type="InterPro" id="IPR019845">
    <property type="entry name" value="Squalene/phytoene_synthase_CS"/>
</dbReference>
<dbReference type="SUPFAM" id="SSF48576">
    <property type="entry name" value="Terpenoid synthases"/>
    <property type="match status" value="1"/>
</dbReference>
<dbReference type="AlphaFoldDB" id="A0A1G7QWV0"/>
<evidence type="ECO:0000256" key="1">
    <source>
        <dbReference type="ARBA" id="ARBA00022679"/>
    </source>
</evidence>
<dbReference type="SFLD" id="SFLDS00005">
    <property type="entry name" value="Isoprenoid_Synthase_Type_I"/>
    <property type="match status" value="1"/>
</dbReference>
<dbReference type="EMBL" id="FNCE01000004">
    <property type="protein sequence ID" value="SDG02982.1"/>
    <property type="molecule type" value="Genomic_DNA"/>
</dbReference>
<keyword evidence="1" id="KW-0808">Transferase</keyword>